<gene>
    <name evidence="7" type="ORF">P691DRAFT_703434</name>
</gene>
<dbReference type="PANTHER" id="PTHR46346">
    <property type="entry name" value="PHOSPHATIDYLINOSITOL N-ACETYLGLUCOSAMINYLTRANSFERASE SUBUNIT P"/>
    <property type="match status" value="1"/>
</dbReference>
<dbReference type="GO" id="GO:0005783">
    <property type="term" value="C:endoplasmic reticulum"/>
    <property type="evidence" value="ECO:0007669"/>
    <property type="project" value="TreeGrafter"/>
</dbReference>
<evidence type="ECO:0000256" key="1">
    <source>
        <dbReference type="ARBA" id="ARBA00004141"/>
    </source>
</evidence>
<organism evidence="7 8">
    <name type="scientific">Macrolepiota fuliginosa MF-IS2</name>
    <dbReference type="NCBI Taxonomy" id="1400762"/>
    <lineage>
        <taxon>Eukaryota</taxon>
        <taxon>Fungi</taxon>
        <taxon>Dikarya</taxon>
        <taxon>Basidiomycota</taxon>
        <taxon>Agaricomycotina</taxon>
        <taxon>Agaricomycetes</taxon>
        <taxon>Agaricomycetidae</taxon>
        <taxon>Agaricales</taxon>
        <taxon>Agaricineae</taxon>
        <taxon>Agaricaceae</taxon>
        <taxon>Macrolepiota</taxon>
    </lineage>
</organism>
<evidence type="ECO:0000313" key="8">
    <source>
        <dbReference type="Proteomes" id="UP000807342"/>
    </source>
</evidence>
<dbReference type="Proteomes" id="UP000807342">
    <property type="component" value="Unassembled WGS sequence"/>
</dbReference>
<dbReference type="OrthoDB" id="690928at2759"/>
<keyword evidence="8" id="KW-1185">Reference proteome</keyword>
<accession>A0A9P5XFI6</accession>
<proteinExistence type="predicted"/>
<reference evidence="7" key="1">
    <citation type="submission" date="2020-11" db="EMBL/GenBank/DDBJ databases">
        <authorList>
            <consortium name="DOE Joint Genome Institute"/>
            <person name="Ahrendt S."/>
            <person name="Riley R."/>
            <person name="Andreopoulos W."/>
            <person name="Labutti K."/>
            <person name="Pangilinan J."/>
            <person name="Ruiz-Duenas F.J."/>
            <person name="Barrasa J.M."/>
            <person name="Sanchez-Garcia M."/>
            <person name="Camarero S."/>
            <person name="Miyauchi S."/>
            <person name="Serrano A."/>
            <person name="Linde D."/>
            <person name="Babiker R."/>
            <person name="Drula E."/>
            <person name="Ayuso-Fernandez I."/>
            <person name="Pacheco R."/>
            <person name="Padilla G."/>
            <person name="Ferreira P."/>
            <person name="Barriuso J."/>
            <person name="Kellner H."/>
            <person name="Castanera R."/>
            <person name="Alfaro M."/>
            <person name="Ramirez L."/>
            <person name="Pisabarro A.G."/>
            <person name="Kuo A."/>
            <person name="Tritt A."/>
            <person name="Lipzen A."/>
            <person name="He G."/>
            <person name="Yan M."/>
            <person name="Ng V."/>
            <person name="Cullen D."/>
            <person name="Martin F."/>
            <person name="Rosso M.-N."/>
            <person name="Henrissat B."/>
            <person name="Hibbett D."/>
            <person name="Martinez A.T."/>
            <person name="Grigoriev I.V."/>
        </authorList>
    </citation>
    <scope>NUCLEOTIDE SEQUENCE</scope>
    <source>
        <strain evidence="7">MF-IS2</strain>
    </source>
</reference>
<feature type="transmembrane region" description="Helical" evidence="5">
    <location>
        <begin position="70"/>
        <end position="93"/>
    </location>
</feature>
<dbReference type="InterPro" id="IPR013717">
    <property type="entry name" value="PIG-P"/>
</dbReference>
<protein>
    <submittedName>
        <fullName evidence="7">PIG-P-domain-containing protein</fullName>
    </submittedName>
</protein>
<dbReference type="Pfam" id="PF08510">
    <property type="entry name" value="PIG-P"/>
    <property type="match status" value="1"/>
</dbReference>
<feature type="transmembrane region" description="Helical" evidence="5">
    <location>
        <begin position="28"/>
        <end position="50"/>
    </location>
</feature>
<evidence type="ECO:0000256" key="2">
    <source>
        <dbReference type="ARBA" id="ARBA00022692"/>
    </source>
</evidence>
<name>A0A9P5XFI6_9AGAR</name>
<evidence type="ECO:0000256" key="4">
    <source>
        <dbReference type="ARBA" id="ARBA00023136"/>
    </source>
</evidence>
<evidence type="ECO:0000313" key="7">
    <source>
        <dbReference type="EMBL" id="KAF9449292.1"/>
    </source>
</evidence>
<keyword evidence="3 5" id="KW-1133">Transmembrane helix</keyword>
<dbReference type="EMBL" id="MU151135">
    <property type="protein sequence ID" value="KAF9449292.1"/>
    <property type="molecule type" value="Genomic_DNA"/>
</dbReference>
<feature type="domain" description="PIG-P" evidence="6">
    <location>
        <begin position="27"/>
        <end position="146"/>
    </location>
</feature>
<sequence>MLERDLAAVSSPALIKSGAVVKRRVPEFYGFVAWASTSVLFFAYVSWALLPDKWIVALGVEWYPNREWSLLIPAWSIIVILLTYITYWSLALLGTPRFSDLSAITDTFVQLPPLNHSQEIYIASTDPTSIPQLYDMPIGMVNRVLYHRPAETCR</sequence>
<dbReference type="InterPro" id="IPR052263">
    <property type="entry name" value="GPI_Anchor_Biosynth"/>
</dbReference>
<dbReference type="GO" id="GO:0016020">
    <property type="term" value="C:membrane"/>
    <property type="evidence" value="ECO:0007669"/>
    <property type="project" value="UniProtKB-SubCell"/>
</dbReference>
<keyword evidence="4 5" id="KW-0472">Membrane</keyword>
<evidence type="ECO:0000256" key="5">
    <source>
        <dbReference type="SAM" id="Phobius"/>
    </source>
</evidence>
<comment type="subcellular location">
    <subcellularLocation>
        <location evidence="1">Membrane</location>
        <topology evidence="1">Multi-pass membrane protein</topology>
    </subcellularLocation>
</comment>
<comment type="caution">
    <text evidence="7">The sequence shown here is derived from an EMBL/GenBank/DDBJ whole genome shotgun (WGS) entry which is preliminary data.</text>
</comment>
<dbReference type="AlphaFoldDB" id="A0A9P5XFI6"/>
<evidence type="ECO:0000256" key="3">
    <source>
        <dbReference type="ARBA" id="ARBA00022989"/>
    </source>
</evidence>
<keyword evidence="2 5" id="KW-0812">Transmembrane</keyword>
<dbReference type="PANTHER" id="PTHR46346:SF1">
    <property type="entry name" value="PHOSPHATIDYLINOSITOL N-ACETYLGLUCOSAMINYLTRANSFERASE SUBUNIT P"/>
    <property type="match status" value="1"/>
</dbReference>
<evidence type="ECO:0000259" key="6">
    <source>
        <dbReference type="Pfam" id="PF08510"/>
    </source>
</evidence>
<dbReference type="GO" id="GO:0006506">
    <property type="term" value="P:GPI anchor biosynthetic process"/>
    <property type="evidence" value="ECO:0007669"/>
    <property type="project" value="TreeGrafter"/>
</dbReference>